<dbReference type="InterPro" id="IPR019927">
    <property type="entry name" value="Ribosomal_uL3_bac/org-type"/>
</dbReference>
<dbReference type="PANTHER" id="PTHR11229">
    <property type="entry name" value="50S RIBOSOMAL PROTEIN L3"/>
    <property type="match status" value="1"/>
</dbReference>
<dbReference type="InterPro" id="IPR009000">
    <property type="entry name" value="Transl_B-barrel_sf"/>
</dbReference>
<keyword evidence="7" id="KW-1185">Reference proteome</keyword>
<dbReference type="FunFam" id="2.40.30.10:FF:000049">
    <property type="entry name" value="39S ribosomal protein L3, mitochondrial"/>
    <property type="match status" value="1"/>
</dbReference>
<dbReference type="InterPro" id="IPR000597">
    <property type="entry name" value="Ribosomal_uL3"/>
</dbReference>
<dbReference type="Pfam" id="PF00297">
    <property type="entry name" value="Ribosomal_L3"/>
    <property type="match status" value="1"/>
</dbReference>
<evidence type="ECO:0000313" key="7">
    <source>
        <dbReference type="Proteomes" id="UP000322000"/>
    </source>
</evidence>
<gene>
    <name evidence="8" type="primary">LOC113493294</name>
</gene>
<dbReference type="KEGG" id="tnl:113493294"/>
<evidence type="ECO:0000256" key="2">
    <source>
        <dbReference type="ARBA" id="ARBA00022980"/>
    </source>
</evidence>
<dbReference type="Proteomes" id="UP000322000">
    <property type="component" value="Chromosome 4"/>
</dbReference>
<dbReference type="Gene3D" id="2.40.30.10">
    <property type="entry name" value="Translation factors"/>
    <property type="match status" value="2"/>
</dbReference>
<dbReference type="InParanoid" id="A0A7E5VFE7"/>
<dbReference type="FunCoup" id="A0A7E5VFE7">
    <property type="interactions" value="1268"/>
</dbReference>
<dbReference type="GO" id="GO:0005762">
    <property type="term" value="C:mitochondrial large ribosomal subunit"/>
    <property type="evidence" value="ECO:0007669"/>
    <property type="project" value="TreeGrafter"/>
</dbReference>
<comment type="similarity">
    <text evidence="1">Belongs to the universal ribosomal protein uL3 family.</text>
</comment>
<dbReference type="OrthoDB" id="274683at2759"/>
<accession>A0A7E5VFE7</accession>
<evidence type="ECO:0000256" key="6">
    <source>
        <dbReference type="SAM" id="MobiDB-lite"/>
    </source>
</evidence>
<dbReference type="RefSeq" id="XP_026727013.1">
    <property type="nucleotide sequence ID" value="XM_026871212.1"/>
</dbReference>
<protein>
    <recommendedName>
        <fullName evidence="4">Large ribosomal subunit protein uL3m</fullName>
    </recommendedName>
    <alternativeName>
        <fullName evidence="5">39S ribosomal protein L3, mitochondrial</fullName>
    </alternativeName>
</protein>
<dbReference type="CTD" id="11222"/>
<sequence length="358" mass="40595">MATCNMNILLTTLKKLRIDHTVTRSFQKPRYRPPYWYIQKESVPCQDFLTQDNKQFLEEVVQDKKLNQALVKSPLASIETNQVAQWNSHTRRVGLIARKIGNYPLWTKDGKKVQTTLLQVVDNHVVKYVPPEEFNPMVKSSEIVTSNIKRKLGCLLVGSETVDPSTVTKDYCGIFNSVGLLPKKHLCRFMVSPESYLPPGTPLYATHFRAGDHIDIRAKTMDRGFQGVMKRWGFKGMPASHGVTKTHRRPGNIGAGGQKARVWPGTKMPGHMGNRWRILRGVKILRINTKHNVIWTLGVAIPGETGAMCYLFDTVLPLKKHNSPPPFPTQPFAEDLPLEYFDDSVHAFDQQSISFEES</sequence>
<evidence type="ECO:0000256" key="4">
    <source>
        <dbReference type="ARBA" id="ARBA00035209"/>
    </source>
</evidence>
<dbReference type="GO" id="GO:0006412">
    <property type="term" value="P:translation"/>
    <property type="evidence" value="ECO:0007669"/>
    <property type="project" value="InterPro"/>
</dbReference>
<keyword evidence="3" id="KW-0687">Ribonucleoprotein</keyword>
<reference evidence="8" key="1">
    <citation type="submission" date="2025-08" db="UniProtKB">
        <authorList>
            <consortium name="RefSeq"/>
        </authorList>
    </citation>
    <scope>IDENTIFICATION</scope>
</reference>
<dbReference type="PANTHER" id="PTHR11229:SF8">
    <property type="entry name" value="LARGE RIBOSOMAL SUBUNIT PROTEIN UL3M"/>
    <property type="match status" value="1"/>
</dbReference>
<dbReference type="GeneID" id="113493294"/>
<dbReference type="AlphaFoldDB" id="A0A7E5VFE7"/>
<feature type="region of interest" description="Disordered" evidence="6">
    <location>
        <begin position="239"/>
        <end position="260"/>
    </location>
</feature>
<dbReference type="SUPFAM" id="SSF50447">
    <property type="entry name" value="Translation proteins"/>
    <property type="match status" value="1"/>
</dbReference>
<evidence type="ECO:0000256" key="3">
    <source>
        <dbReference type="ARBA" id="ARBA00023274"/>
    </source>
</evidence>
<evidence type="ECO:0000256" key="5">
    <source>
        <dbReference type="ARBA" id="ARBA00035396"/>
    </source>
</evidence>
<evidence type="ECO:0000256" key="1">
    <source>
        <dbReference type="ARBA" id="ARBA00006540"/>
    </source>
</evidence>
<name>A0A7E5VFE7_TRINI</name>
<organism evidence="7 8">
    <name type="scientific">Trichoplusia ni</name>
    <name type="common">Cabbage looper</name>
    <dbReference type="NCBI Taxonomy" id="7111"/>
    <lineage>
        <taxon>Eukaryota</taxon>
        <taxon>Metazoa</taxon>
        <taxon>Ecdysozoa</taxon>
        <taxon>Arthropoda</taxon>
        <taxon>Hexapoda</taxon>
        <taxon>Insecta</taxon>
        <taxon>Pterygota</taxon>
        <taxon>Neoptera</taxon>
        <taxon>Endopterygota</taxon>
        <taxon>Lepidoptera</taxon>
        <taxon>Glossata</taxon>
        <taxon>Ditrysia</taxon>
        <taxon>Noctuoidea</taxon>
        <taxon>Noctuidae</taxon>
        <taxon>Plusiinae</taxon>
        <taxon>Trichoplusia</taxon>
    </lineage>
</organism>
<proteinExistence type="inferred from homology"/>
<dbReference type="GO" id="GO:0003735">
    <property type="term" value="F:structural constituent of ribosome"/>
    <property type="evidence" value="ECO:0007669"/>
    <property type="project" value="InterPro"/>
</dbReference>
<evidence type="ECO:0000313" key="8">
    <source>
        <dbReference type="RefSeq" id="XP_026727013.1"/>
    </source>
</evidence>
<keyword evidence="2 8" id="KW-0689">Ribosomal protein</keyword>